<dbReference type="PANTHER" id="PTHR10806">
    <property type="entry name" value="SIGNAL PEPTIDASE COMPLEX CATALYTIC SUBUNIT SEC11"/>
    <property type="match status" value="1"/>
</dbReference>
<proteinExistence type="predicted"/>
<accession>A0ABM3B5W2</accession>
<reference evidence="1" key="1">
    <citation type="journal article" date="2020" name="Nat. Genet.">
        <title>Genomic diversifications of five Gossypium allopolyploid species and their impact on cotton improvement.</title>
        <authorList>
            <person name="Chen Z.J."/>
            <person name="Sreedasyam A."/>
            <person name="Ando A."/>
            <person name="Song Q."/>
            <person name="De Santiago L.M."/>
            <person name="Hulse-Kemp A.M."/>
            <person name="Ding M."/>
            <person name="Ye W."/>
            <person name="Kirkbride R.C."/>
            <person name="Jenkins J."/>
            <person name="Plott C."/>
            <person name="Lovell J."/>
            <person name="Lin Y.M."/>
            <person name="Vaughn R."/>
            <person name="Liu B."/>
            <person name="Simpson S."/>
            <person name="Scheffler B.E."/>
            <person name="Wen L."/>
            <person name="Saski C.A."/>
            <person name="Grover C.E."/>
            <person name="Hu G."/>
            <person name="Conover J.L."/>
            <person name="Carlson J.W."/>
            <person name="Shu S."/>
            <person name="Boston L.B."/>
            <person name="Williams M."/>
            <person name="Peterson D.G."/>
            <person name="McGee K."/>
            <person name="Jones D.C."/>
            <person name="Wendel J.F."/>
            <person name="Stelly D.M."/>
            <person name="Grimwood J."/>
            <person name="Schmutz J."/>
        </authorList>
    </citation>
    <scope>NUCLEOTIDE SEQUENCE [LARGE SCALE GENOMIC DNA]</scope>
    <source>
        <strain evidence="1">cv. TM-1</strain>
    </source>
</reference>
<keyword evidence="1" id="KW-1185">Reference proteome</keyword>
<organism evidence="1 2">
    <name type="scientific">Gossypium hirsutum</name>
    <name type="common">Upland cotton</name>
    <name type="synonym">Gossypium mexicanum</name>
    <dbReference type="NCBI Taxonomy" id="3635"/>
    <lineage>
        <taxon>Eukaryota</taxon>
        <taxon>Viridiplantae</taxon>
        <taxon>Streptophyta</taxon>
        <taxon>Embryophyta</taxon>
        <taxon>Tracheophyta</taxon>
        <taxon>Spermatophyta</taxon>
        <taxon>Magnoliopsida</taxon>
        <taxon>eudicotyledons</taxon>
        <taxon>Gunneridae</taxon>
        <taxon>Pentapetalae</taxon>
        <taxon>rosids</taxon>
        <taxon>malvids</taxon>
        <taxon>Malvales</taxon>
        <taxon>Malvaceae</taxon>
        <taxon>Malvoideae</taxon>
        <taxon>Gossypium</taxon>
    </lineage>
</organism>
<dbReference type="RefSeq" id="XP_040962444.1">
    <property type="nucleotide sequence ID" value="XM_041106510.1"/>
</dbReference>
<reference evidence="2" key="2">
    <citation type="submission" date="2025-08" db="UniProtKB">
        <authorList>
            <consortium name="RefSeq"/>
        </authorList>
    </citation>
    <scope>IDENTIFICATION</scope>
</reference>
<evidence type="ECO:0000313" key="2">
    <source>
        <dbReference type="RefSeq" id="XP_040962444.1"/>
    </source>
</evidence>
<sequence length="131" mass="14589">MYFQADGMLNEAEIPKVTKALEVSVDILYCREKYSNGMVISSALITWKGLICIIGSESPMVVVLSGSMEPGFKRETLIFTMTECCTHLVIVGCKKIHHGQSCWEGSHNVHLCLPEVCSKFFQKLGCPEKKT</sequence>
<protein>
    <submittedName>
        <fullName evidence="2">Uncharacterized protein isoform X1</fullName>
    </submittedName>
</protein>
<name>A0ABM3B5W2_GOSHI</name>
<dbReference type="PANTHER" id="PTHR10806:SF22">
    <property type="entry name" value="SIGNAL PEPTIDASE I"/>
    <property type="match status" value="1"/>
</dbReference>
<gene>
    <name evidence="2" type="primary">LOC107913092</name>
</gene>
<dbReference type="Proteomes" id="UP000818029">
    <property type="component" value="Chromosome D11"/>
</dbReference>
<evidence type="ECO:0000313" key="1">
    <source>
        <dbReference type="Proteomes" id="UP000818029"/>
    </source>
</evidence>
<dbReference type="GeneID" id="107913092"/>
<dbReference type="InterPro" id="IPR001733">
    <property type="entry name" value="Peptidase_S26B"/>
</dbReference>